<dbReference type="Pfam" id="PF05860">
    <property type="entry name" value="TPS"/>
    <property type="match status" value="2"/>
</dbReference>
<accession>A0A0C1MVT3</accession>
<dbReference type="InterPro" id="IPR007280">
    <property type="entry name" value="Peptidase_C_arc/bac"/>
</dbReference>
<name>A0A0C1MVT3_9CYAN</name>
<dbReference type="Gene3D" id="2.160.20.10">
    <property type="entry name" value="Single-stranded right-handed beta-helix, Pectin lyase-like"/>
    <property type="match status" value="3"/>
</dbReference>
<comment type="caution">
    <text evidence="3">The sequence shown here is derived from an EMBL/GenBank/DDBJ whole genome shotgun (WGS) entry which is preliminary data.</text>
</comment>
<feature type="signal peptide" evidence="1">
    <location>
        <begin position="1"/>
        <end position="26"/>
    </location>
</feature>
<dbReference type="SMART" id="SM00912">
    <property type="entry name" value="Haemagg_act"/>
    <property type="match status" value="1"/>
</dbReference>
<dbReference type="EMBL" id="JHEG02000066">
    <property type="protein sequence ID" value="KIE06377.1"/>
    <property type="molecule type" value="Genomic_DNA"/>
</dbReference>
<reference evidence="3" key="1">
    <citation type="journal article" date="2015" name="Genome Announc.">
        <title>Draft Genome Sequence of Tolypothrix boutellei Strain VB521301.</title>
        <authorList>
            <person name="Chandrababunaidu M.M."/>
            <person name="Singh D."/>
            <person name="Sen D."/>
            <person name="Bhan S."/>
            <person name="Das S."/>
            <person name="Gupta A."/>
            <person name="Adhikary S.P."/>
            <person name="Tripathy S."/>
        </authorList>
    </citation>
    <scope>NUCLEOTIDE SEQUENCE</scope>
    <source>
        <strain evidence="3">VB521301</strain>
    </source>
</reference>
<feature type="chain" id="PRO_5002136143" description="Filamentous haemagglutinin FhaB/tRNA nuclease CdiA-like TPS domain-containing protein" evidence="1">
    <location>
        <begin position="27"/>
        <end position="1441"/>
    </location>
</feature>
<dbReference type="OrthoDB" id="218680at2"/>
<evidence type="ECO:0000313" key="3">
    <source>
        <dbReference type="EMBL" id="KIE06377.1"/>
    </source>
</evidence>
<dbReference type="InterPro" id="IPR012334">
    <property type="entry name" value="Pectin_lyas_fold"/>
</dbReference>
<dbReference type="Pfam" id="PF04151">
    <property type="entry name" value="PPC"/>
    <property type="match status" value="1"/>
</dbReference>
<evidence type="ECO:0000259" key="2">
    <source>
        <dbReference type="SMART" id="SM00912"/>
    </source>
</evidence>
<gene>
    <name evidence="3" type="ORF">DA73_0244760</name>
</gene>
<feature type="domain" description="Filamentous haemagglutinin FhaB/tRNA nuclease CdiA-like TPS" evidence="2">
    <location>
        <begin position="32"/>
        <end position="144"/>
    </location>
</feature>
<evidence type="ECO:0000256" key="1">
    <source>
        <dbReference type="SAM" id="SignalP"/>
    </source>
</evidence>
<organism evidence="3">
    <name type="scientific">Tolypothrix bouteillei VB521301</name>
    <dbReference type="NCBI Taxonomy" id="1479485"/>
    <lineage>
        <taxon>Bacteria</taxon>
        <taxon>Bacillati</taxon>
        <taxon>Cyanobacteriota</taxon>
        <taxon>Cyanophyceae</taxon>
        <taxon>Nostocales</taxon>
        <taxon>Tolypothrichaceae</taxon>
        <taxon>Tolypothrix</taxon>
    </lineage>
</organism>
<dbReference type="InterPro" id="IPR008638">
    <property type="entry name" value="FhaB/CdiA-like_TPS"/>
</dbReference>
<dbReference type="SUPFAM" id="SSF51126">
    <property type="entry name" value="Pectin lyase-like"/>
    <property type="match status" value="6"/>
</dbReference>
<dbReference type="InterPro" id="IPR011050">
    <property type="entry name" value="Pectin_lyase_fold/virulence"/>
</dbReference>
<protein>
    <recommendedName>
        <fullName evidence="2">Filamentous haemagglutinin FhaB/tRNA nuclease CdiA-like TPS domain-containing protein</fullName>
    </recommendedName>
</protein>
<dbReference type="NCBIfam" id="TIGR01901">
    <property type="entry name" value="adhes_NPXG"/>
    <property type="match status" value="1"/>
</dbReference>
<keyword evidence="1" id="KW-0732">Signal</keyword>
<dbReference type="STRING" id="1479485.DA73_0244760"/>
<proteinExistence type="predicted"/>
<sequence>MNAWHFKSWFLIGSTLSVLHCTQPIAAQVVPDQTLPLAEQTLVTGNPNFQIDGGARRGGNLFHSFSQFSIPTGGSAFFNNAADVQNILTRVTGKSISNIDGLIRAQGTANLFLLNPNGIIFGPNARLDVGGSFVASTASSIKFADGAEFSALEPLASPLLTISVPIGLQFNGEQGDIVLQPRAENQFTEVDDAGQLPSTAQPVNNAIDGTNFNVISGNLDNVNDVDLYKLSLTKGQSFVATTLGGTQVDTQLFLFDGNGLGLVGNDDIVDDSIRQSIVPLNLPFTPAASGTYYLGISSYNNNPRSPNGYIFSSLGEPNGPGSGVPLSEWDANKGSASDTYKITLNFQPPLQVQPGKTLALVGGNVTIKGANLQALGGRVELGGVAQSGTVGLSVDSNNINLSFPRELVRADISTDNSSIDVRGSGGSVSVLAQNIDIKKSLFLMGIPSDSRLPDTQTGDLDLNATGSLTISDNSTLLNQLSGRGTLGNINLTAGNRVSLDRTRVVNNVKATGVGNAGNINVTTASFSFTEFSRLFSDTNGQGNTSNININARDTVSFNNSAIVQNFVQSTGIGNAGDINITTGSLFISSGGLNSFSKGQGNTSTMNINARDTISFNNGARIENFVQPTGIGNAGNINITTGSLFVSTGGLTSFSNGQGNASTVNINARDTVSFYDYGRILTGVQLARDSVGNSGDVNITTGLFSLSQGQISSFSSGTSLGNTGNININARDTVSLVQGASLSSSTTAPKISGSVNINAGNSVSLDNGASVSTRLGNTQSLTPGRGGDINITTGAFSLTHGSALASDTIGRGNAGSVNINARDTVIIDGESDLIFSGIFKIQSPSQITTGVLSYNLSDQRAVGQGGDVNITTDSLFLTNGGAINTSTQGQGNAGRVTIYARDSVEIRGTAPTFSDVRSGVFTSADAGSVGSGGDLVITTGSLAVSDSGRISTNAGAQGNDIYRGNDIYQPRRIDPNARAQGNAGNIQIHASGMVLVDSAQLTSTLDPGAVGRGGDIDITAQSLSLLNGAQLSASTRGKGNAGNITVSADTIGLSSGGQILTTTASNSRAGDITVNTPNLQLWGATSGLFAETTNTGDAGDLIVQPHGNGQNLRVNLQQGAQISASTRSSGRGGTLTIAAPESIPLTGNGSVIAAETGGTGTGGNLNLRTDTLSIQNQAQVTASSSDTGSAGNLFVDADRIFLNNQGKIRADTSGSGGNLNLRSRLILLRNGSNITTNATGSNIPGGNIEINTQFLVAGKNEDSNISANSRDFRGGNVTINAYSIFGIQPRLQPTPLSDITATGANFTLGGTLNVTTARIDPTSSLVELPTEFYDLSQLIVNTCPAQKGNSFIITGRGGLPPTPEQQLDDDADWQDQRRFTVARKTANSTPHNQTTHNSNLKSRAPIIEATEWRKTPTGEVLLIASTSDRASFKLNHLKICTP</sequence>